<dbReference type="AlphaFoldDB" id="A0A9P6EEL9"/>
<evidence type="ECO:0000313" key="3">
    <source>
        <dbReference type="EMBL" id="KAF9528098.1"/>
    </source>
</evidence>
<name>A0A9P6EEL9_9AGAR</name>
<evidence type="ECO:0000256" key="1">
    <source>
        <dbReference type="SAM" id="MobiDB-lite"/>
    </source>
</evidence>
<keyword evidence="2" id="KW-0812">Transmembrane</keyword>
<dbReference type="Proteomes" id="UP000807306">
    <property type="component" value="Unassembled WGS sequence"/>
</dbReference>
<proteinExistence type="predicted"/>
<dbReference type="EMBL" id="MU157855">
    <property type="protein sequence ID" value="KAF9528098.1"/>
    <property type="molecule type" value="Genomic_DNA"/>
</dbReference>
<accession>A0A9P6EEL9</accession>
<keyword evidence="2" id="KW-0472">Membrane</keyword>
<reference evidence="3" key="1">
    <citation type="submission" date="2020-11" db="EMBL/GenBank/DDBJ databases">
        <authorList>
            <consortium name="DOE Joint Genome Institute"/>
            <person name="Ahrendt S."/>
            <person name="Riley R."/>
            <person name="Andreopoulos W."/>
            <person name="Labutti K."/>
            <person name="Pangilinan J."/>
            <person name="Ruiz-Duenas F.J."/>
            <person name="Barrasa J.M."/>
            <person name="Sanchez-Garcia M."/>
            <person name="Camarero S."/>
            <person name="Miyauchi S."/>
            <person name="Serrano A."/>
            <person name="Linde D."/>
            <person name="Babiker R."/>
            <person name="Drula E."/>
            <person name="Ayuso-Fernandez I."/>
            <person name="Pacheco R."/>
            <person name="Padilla G."/>
            <person name="Ferreira P."/>
            <person name="Barriuso J."/>
            <person name="Kellner H."/>
            <person name="Castanera R."/>
            <person name="Alfaro M."/>
            <person name="Ramirez L."/>
            <person name="Pisabarro A.G."/>
            <person name="Kuo A."/>
            <person name="Tritt A."/>
            <person name="Lipzen A."/>
            <person name="He G."/>
            <person name="Yan M."/>
            <person name="Ng V."/>
            <person name="Cullen D."/>
            <person name="Martin F."/>
            <person name="Rosso M.-N."/>
            <person name="Henrissat B."/>
            <person name="Hibbett D."/>
            <person name="Martinez A.T."/>
            <person name="Grigoriev I.V."/>
        </authorList>
    </citation>
    <scope>NUCLEOTIDE SEQUENCE</scope>
    <source>
        <strain evidence="3">CBS 506.95</strain>
    </source>
</reference>
<dbReference type="Gene3D" id="2.60.120.260">
    <property type="entry name" value="Galactose-binding domain-like"/>
    <property type="match status" value="2"/>
</dbReference>
<sequence length="468" mass="51381">MSKRAVIVDDTDPSIKYVGESWKADRGSRDSVGNYGSPFQSTLHGTDTSASLSFHFSGTSITVYGSNTVLNDSGVFDPQWECFIDNQNIGASYPYAIPENNWNFCGGSSLIDGPHTLTLNVSIKSQVFWFDRIEYNPSSTVSLENSNIRIEANDPDLQFGKDWKLGGDTNLTQTNGSAFNFEFTGVSISLFSYFLVAYPGTSTTGSYTIDGSSPQTFTLTGHPDDATTTAYDQKVFETLTLPMGRHNLSVVYHGNEDTTPLTFHYLVAENGTNSSTHGLTSTSAVLGPTSNIPAPTHAVHVPTKKSSIGAIVGGVVAGVGVIIITLVIIFLRRRRRSNENNVSARQFEPFQHRPYHQSSRHSSVPAYNSYIKPAEERTHILNTQDRGRINSNHIALSSRNLATRPPTYFSNQTLLNQSIFGKTPETPQRDSQHFRSGMDSIPPRVARHEDGRISPSEGTVDLPPRYTP</sequence>
<dbReference type="OrthoDB" id="3029306at2759"/>
<evidence type="ECO:0000313" key="4">
    <source>
        <dbReference type="Proteomes" id="UP000807306"/>
    </source>
</evidence>
<gene>
    <name evidence="3" type="ORF">CPB83DRAFT_836028</name>
</gene>
<comment type="caution">
    <text evidence="3">The sequence shown here is derived from an EMBL/GenBank/DDBJ whole genome shotgun (WGS) entry which is preliminary data.</text>
</comment>
<feature type="region of interest" description="Disordered" evidence="1">
    <location>
        <begin position="420"/>
        <end position="468"/>
    </location>
</feature>
<keyword evidence="4" id="KW-1185">Reference proteome</keyword>
<keyword evidence="2" id="KW-1133">Transmembrane helix</keyword>
<evidence type="ECO:0000256" key="2">
    <source>
        <dbReference type="SAM" id="Phobius"/>
    </source>
</evidence>
<protein>
    <submittedName>
        <fullName evidence="3">Uncharacterized protein</fullName>
    </submittedName>
</protein>
<feature type="transmembrane region" description="Helical" evidence="2">
    <location>
        <begin position="308"/>
        <end position="331"/>
    </location>
</feature>
<organism evidence="3 4">
    <name type="scientific">Crepidotus variabilis</name>
    <dbReference type="NCBI Taxonomy" id="179855"/>
    <lineage>
        <taxon>Eukaryota</taxon>
        <taxon>Fungi</taxon>
        <taxon>Dikarya</taxon>
        <taxon>Basidiomycota</taxon>
        <taxon>Agaricomycotina</taxon>
        <taxon>Agaricomycetes</taxon>
        <taxon>Agaricomycetidae</taxon>
        <taxon>Agaricales</taxon>
        <taxon>Agaricineae</taxon>
        <taxon>Crepidotaceae</taxon>
        <taxon>Crepidotus</taxon>
    </lineage>
</organism>